<proteinExistence type="predicted"/>
<gene>
    <name evidence="1" type="ORF">XAP6984_330040</name>
    <name evidence="2" type="ORF">XAP7430_280041</name>
</gene>
<evidence type="ECO:0000313" key="3">
    <source>
        <dbReference type="Proteomes" id="UP000234166"/>
    </source>
</evidence>
<keyword evidence="4" id="KW-1185">Reference proteome</keyword>
<sequence length="60" mass="6657">MASGFAAPPYRNPLPQERGFSARSLPRRLSGLIPSCRVKVPRRGGRGTCEAWWRSSAEEV</sequence>
<reference evidence="3 4" key="1">
    <citation type="submission" date="2017-10" db="EMBL/GenBank/DDBJ databases">
        <authorList>
            <person name="Regsiter A."/>
            <person name="William W."/>
        </authorList>
    </citation>
    <scope>NUCLEOTIDE SEQUENCE [LARGE SCALE GENOMIC DNA]</scope>
    <source>
        <strain evidence="1 4">CFBP6984</strain>
        <strain evidence="2 3">CFBP7430</strain>
    </source>
</reference>
<evidence type="ECO:0000313" key="4">
    <source>
        <dbReference type="Proteomes" id="UP000234181"/>
    </source>
</evidence>
<comment type="caution">
    <text evidence="2">The sequence shown here is derived from an EMBL/GenBank/DDBJ whole genome shotgun (WGS) entry which is preliminary data.</text>
</comment>
<evidence type="ECO:0000313" key="1">
    <source>
        <dbReference type="EMBL" id="SON79953.1"/>
    </source>
</evidence>
<organism evidence="2 3">
    <name type="scientific">Xanthomonas campestris pv. phaseoli</name>
    <dbReference type="NCBI Taxonomy" id="317013"/>
    <lineage>
        <taxon>Bacteria</taxon>
        <taxon>Pseudomonadati</taxon>
        <taxon>Pseudomonadota</taxon>
        <taxon>Gammaproteobacteria</taxon>
        <taxon>Lysobacterales</taxon>
        <taxon>Lysobacteraceae</taxon>
        <taxon>Xanthomonas</taxon>
    </lineage>
</organism>
<dbReference type="EMBL" id="OCYT01000088">
    <property type="protein sequence ID" value="SON79953.1"/>
    <property type="molecule type" value="Genomic_DNA"/>
</dbReference>
<evidence type="ECO:0000313" key="2">
    <source>
        <dbReference type="EMBL" id="SON87115.1"/>
    </source>
</evidence>
<accession>A0AB38E017</accession>
<name>A0AB38E017_XANCH</name>
<protein>
    <submittedName>
        <fullName evidence="2">Uncharacterized protein</fullName>
    </submittedName>
</protein>
<dbReference type="Proteomes" id="UP000234181">
    <property type="component" value="Unassembled WGS sequence"/>
</dbReference>
<dbReference type="EMBL" id="OCYS01000081">
    <property type="protein sequence ID" value="SON87115.1"/>
    <property type="molecule type" value="Genomic_DNA"/>
</dbReference>
<dbReference type="AlphaFoldDB" id="A0AB38E017"/>
<dbReference type="Proteomes" id="UP000234166">
    <property type="component" value="Unassembled WGS sequence"/>
</dbReference>